<dbReference type="GO" id="GO:0008488">
    <property type="term" value="F:gamma-glutamyl carboxylase activity"/>
    <property type="evidence" value="ECO:0007669"/>
    <property type="project" value="InterPro"/>
</dbReference>
<keyword evidence="3 7" id="KW-1133">Transmembrane helix</keyword>
<feature type="transmembrane region" description="Helical" evidence="7">
    <location>
        <begin position="120"/>
        <end position="139"/>
    </location>
</feature>
<feature type="domain" description="HTTM-like" evidence="8">
    <location>
        <begin position="19"/>
        <end position="278"/>
    </location>
</feature>
<dbReference type="Pfam" id="PF22777">
    <property type="entry name" value="VKGC_lumenal_dom"/>
    <property type="match status" value="1"/>
</dbReference>
<dbReference type="Pfam" id="PF05090">
    <property type="entry name" value="HTTM"/>
    <property type="match status" value="1"/>
</dbReference>
<dbReference type="AlphaFoldDB" id="A0A418SPL7"/>
<evidence type="ECO:0000313" key="10">
    <source>
        <dbReference type="Proteomes" id="UP000284202"/>
    </source>
</evidence>
<evidence type="ECO:0000256" key="1">
    <source>
        <dbReference type="ARBA" id="ARBA00004127"/>
    </source>
</evidence>
<evidence type="ECO:0000259" key="8">
    <source>
        <dbReference type="SMART" id="SM00752"/>
    </source>
</evidence>
<name>A0A418SPL7_9RHOB</name>
<evidence type="ECO:0000256" key="3">
    <source>
        <dbReference type="ARBA" id="ARBA00022989"/>
    </source>
</evidence>
<evidence type="ECO:0000256" key="5">
    <source>
        <dbReference type="ARBA" id="ARBA00023157"/>
    </source>
</evidence>
<dbReference type="SMART" id="SM00752">
    <property type="entry name" value="HTTM"/>
    <property type="match status" value="1"/>
</dbReference>
<dbReference type="RefSeq" id="WP_119751232.1">
    <property type="nucleotide sequence ID" value="NZ_QZCG01000013.1"/>
</dbReference>
<feature type="transmembrane region" description="Helical" evidence="7">
    <location>
        <begin position="213"/>
        <end position="235"/>
    </location>
</feature>
<keyword evidence="4 7" id="KW-0472">Membrane</keyword>
<dbReference type="PANTHER" id="PTHR12639:SF7">
    <property type="entry name" value="HTTM DOMAIN-CONTAINING PROTEIN"/>
    <property type="match status" value="1"/>
</dbReference>
<dbReference type="GO" id="GO:0019842">
    <property type="term" value="F:vitamin binding"/>
    <property type="evidence" value="ECO:0007669"/>
    <property type="project" value="TreeGrafter"/>
</dbReference>
<dbReference type="InterPro" id="IPR053934">
    <property type="entry name" value="HTTM_dom"/>
</dbReference>
<dbReference type="PANTHER" id="PTHR12639">
    <property type="entry name" value="VITAMIN K-DEPENDENT GAMMA-CARBOXYLASE"/>
    <property type="match status" value="1"/>
</dbReference>
<keyword evidence="5" id="KW-1015">Disulfide bond</keyword>
<dbReference type="InterPro" id="IPR053935">
    <property type="entry name" value="VKGC_lumenal_dom"/>
</dbReference>
<feature type="transmembrane region" description="Helical" evidence="7">
    <location>
        <begin position="28"/>
        <end position="46"/>
    </location>
</feature>
<organism evidence="9 10">
    <name type="scientific">Paracoccus onubensis</name>
    <dbReference type="NCBI Taxonomy" id="1675788"/>
    <lineage>
        <taxon>Bacteria</taxon>
        <taxon>Pseudomonadati</taxon>
        <taxon>Pseudomonadota</taxon>
        <taxon>Alphaproteobacteria</taxon>
        <taxon>Rhodobacterales</taxon>
        <taxon>Paracoccaceae</taxon>
        <taxon>Paracoccus</taxon>
    </lineage>
</organism>
<feature type="transmembrane region" description="Helical" evidence="7">
    <location>
        <begin position="310"/>
        <end position="331"/>
    </location>
</feature>
<gene>
    <name evidence="9" type="ORF">D3P04_17895</name>
</gene>
<feature type="transmembrane region" description="Helical" evidence="7">
    <location>
        <begin position="87"/>
        <end position="114"/>
    </location>
</feature>
<evidence type="ECO:0000256" key="4">
    <source>
        <dbReference type="ARBA" id="ARBA00023136"/>
    </source>
</evidence>
<keyword evidence="2 7" id="KW-0812">Transmembrane</keyword>
<evidence type="ECO:0000256" key="7">
    <source>
        <dbReference type="SAM" id="Phobius"/>
    </source>
</evidence>
<keyword evidence="6" id="KW-0456">Lyase</keyword>
<proteinExistence type="predicted"/>
<dbReference type="Proteomes" id="UP000284202">
    <property type="component" value="Unassembled WGS sequence"/>
</dbReference>
<comment type="subcellular location">
    <subcellularLocation>
        <location evidence="1">Endomembrane system</location>
        <topology evidence="1">Multi-pass membrane protein</topology>
    </subcellularLocation>
</comment>
<evidence type="ECO:0000256" key="2">
    <source>
        <dbReference type="ARBA" id="ARBA00022692"/>
    </source>
</evidence>
<dbReference type="InterPro" id="IPR007782">
    <property type="entry name" value="VKG_COase"/>
</dbReference>
<accession>A0A418SPL7</accession>
<comment type="caution">
    <text evidence="9">The sequence shown here is derived from an EMBL/GenBank/DDBJ whole genome shotgun (WGS) entry which is preliminary data.</text>
</comment>
<evidence type="ECO:0000256" key="6">
    <source>
        <dbReference type="ARBA" id="ARBA00023239"/>
    </source>
</evidence>
<dbReference type="EMBL" id="QZCG01000013">
    <property type="protein sequence ID" value="RJE82911.1"/>
    <property type="molecule type" value="Genomic_DNA"/>
</dbReference>
<dbReference type="OrthoDB" id="341137at2"/>
<evidence type="ECO:0000313" key="9">
    <source>
        <dbReference type="EMBL" id="RJE82911.1"/>
    </source>
</evidence>
<reference evidence="10" key="1">
    <citation type="submission" date="2018-09" db="EMBL/GenBank/DDBJ databases">
        <title>Acidovorax cavernicola nov. sp. isolated from Gruta de las Maravillas (Aracena, Spain).</title>
        <authorList>
            <person name="Jurado V."/>
            <person name="Gutierrez-Patricio S."/>
            <person name="Gonzalez-Pimentel J.L."/>
            <person name="Miller A.Z."/>
            <person name="Laiz L."/>
            <person name="Saiz-Jimenez C."/>
        </authorList>
    </citation>
    <scope>NUCLEOTIDE SEQUENCE [LARGE SCALE GENOMIC DNA]</scope>
    <source>
        <strain evidence="10">1011MAR3C25</strain>
    </source>
</reference>
<dbReference type="GO" id="GO:0012505">
    <property type="term" value="C:endomembrane system"/>
    <property type="evidence" value="ECO:0007669"/>
    <property type="project" value="UniProtKB-SubCell"/>
</dbReference>
<keyword evidence="10" id="KW-1185">Reference proteome</keyword>
<sequence>MPPAKNTATLMPRINAILSRPVSAQSLAMFRIFLGALLVWDCWRFFKYDRIWRYWVEPDFHFTYTGFDWVAPLPEPWIHIAWGMVGIAAFCVMLGLFYRVSVIMLTIGFGYFFLLDKAEYLNHFYLVLLFLFLMCFLPAQRVLSLDAWLFPSQRGEHIPYVTVFLIRAQTEIMLLFAGIVKLTPDWLAGEPLGLWLRDQADLHPLGFLFHYDWVIIAGTWGTVALHLIGAPLLLWNKTRLWVFGAYGIFHIANAGFFNIGIFPWLTIAATTIFFAPDWPQRFTRYLLSRFEQLPELPLAPSTAGLPLPRFALLALAGWLAIQIILPMRAWFIPSEVRWSGEGHRFSWRMRIYDRQAAGIFIVRAEGQEWVVEPVDYLTERQVGKMLVRPDMILQFAHHLGAVWREAGYDELSVHAEIHKSLNGREPQYFIDPTVDLLSAPAAMFSADPWIVPLDERIRGVWEN</sequence>
<protein>
    <recommendedName>
        <fullName evidence="8">HTTM-like domain-containing protein</fullName>
    </recommendedName>
</protein>
<dbReference type="InterPro" id="IPR011020">
    <property type="entry name" value="HTTM-like"/>
</dbReference>